<accession>A0A1N7DK27</accession>
<evidence type="ECO:0000313" key="1">
    <source>
        <dbReference type="EMBL" id="SIR76095.1"/>
    </source>
</evidence>
<reference evidence="2" key="1">
    <citation type="submission" date="2017-01" db="EMBL/GenBank/DDBJ databases">
        <authorList>
            <person name="Varghese N."/>
            <person name="Submissions S."/>
        </authorList>
    </citation>
    <scope>NUCLEOTIDE SEQUENCE [LARGE SCALE GENOMIC DNA]</scope>
    <source>
        <strain evidence="2">CGMCC 1.7737</strain>
    </source>
</reference>
<organism evidence="1 2">
    <name type="scientific">Haladaptatus litoreus</name>
    <dbReference type="NCBI Taxonomy" id="553468"/>
    <lineage>
        <taxon>Archaea</taxon>
        <taxon>Methanobacteriati</taxon>
        <taxon>Methanobacteriota</taxon>
        <taxon>Stenosarchaea group</taxon>
        <taxon>Halobacteria</taxon>
        <taxon>Halobacteriales</taxon>
        <taxon>Haladaptataceae</taxon>
        <taxon>Haladaptatus</taxon>
    </lineage>
</organism>
<sequence>MRRVNSDTQISVVSSACCITLTYHFKDYENSTNTLFIFSYIAIQ</sequence>
<proteinExistence type="predicted"/>
<protein>
    <submittedName>
        <fullName evidence="1">Uncharacterized protein</fullName>
    </submittedName>
</protein>
<keyword evidence="2" id="KW-1185">Reference proteome</keyword>
<dbReference type="Proteomes" id="UP000186914">
    <property type="component" value="Unassembled WGS sequence"/>
</dbReference>
<evidence type="ECO:0000313" key="2">
    <source>
        <dbReference type="Proteomes" id="UP000186914"/>
    </source>
</evidence>
<dbReference type="EMBL" id="FTNO01000004">
    <property type="protein sequence ID" value="SIR76095.1"/>
    <property type="molecule type" value="Genomic_DNA"/>
</dbReference>
<gene>
    <name evidence="1" type="ORF">SAMN05421858_3681</name>
</gene>
<name>A0A1N7DK27_9EURY</name>
<dbReference type="AlphaFoldDB" id="A0A1N7DK27"/>